<dbReference type="InterPro" id="IPR003205">
    <property type="entry name" value="Cyt_c_oxidase_su8"/>
</dbReference>
<evidence type="ECO:0000256" key="2">
    <source>
        <dbReference type="ARBA" id="ARBA00004673"/>
    </source>
</evidence>
<keyword evidence="7 10" id="KW-1133">Transmembrane helix</keyword>
<organism evidence="11 12">
    <name type="scientific">Pleurodeles waltl</name>
    <name type="common">Iberian ribbed newt</name>
    <dbReference type="NCBI Taxonomy" id="8319"/>
    <lineage>
        <taxon>Eukaryota</taxon>
        <taxon>Metazoa</taxon>
        <taxon>Chordata</taxon>
        <taxon>Craniata</taxon>
        <taxon>Vertebrata</taxon>
        <taxon>Euteleostomi</taxon>
        <taxon>Amphibia</taxon>
        <taxon>Batrachia</taxon>
        <taxon>Caudata</taxon>
        <taxon>Salamandroidea</taxon>
        <taxon>Salamandridae</taxon>
        <taxon>Pleurodelinae</taxon>
        <taxon>Pleurodeles</taxon>
    </lineage>
</organism>
<evidence type="ECO:0000256" key="8">
    <source>
        <dbReference type="ARBA" id="ARBA00023128"/>
    </source>
</evidence>
<evidence type="ECO:0000256" key="7">
    <source>
        <dbReference type="ARBA" id="ARBA00022989"/>
    </source>
</evidence>
<dbReference type="GO" id="GO:0005743">
    <property type="term" value="C:mitochondrial inner membrane"/>
    <property type="evidence" value="ECO:0007669"/>
    <property type="project" value="UniProtKB-SubCell"/>
</dbReference>
<reference evidence="11" key="1">
    <citation type="journal article" date="2022" name="bioRxiv">
        <title>Sequencing and chromosome-scale assembly of the giantPleurodeles waltlgenome.</title>
        <authorList>
            <person name="Brown T."/>
            <person name="Elewa A."/>
            <person name="Iarovenko S."/>
            <person name="Subramanian E."/>
            <person name="Araus A.J."/>
            <person name="Petzold A."/>
            <person name="Susuki M."/>
            <person name="Suzuki K.-i.T."/>
            <person name="Hayashi T."/>
            <person name="Toyoda A."/>
            <person name="Oliveira C."/>
            <person name="Osipova E."/>
            <person name="Leigh N.D."/>
            <person name="Simon A."/>
            <person name="Yun M.H."/>
        </authorList>
    </citation>
    <scope>NUCLEOTIDE SEQUENCE</scope>
    <source>
        <strain evidence="11">20211129_DDA</strain>
        <tissue evidence="11">Liver</tissue>
    </source>
</reference>
<evidence type="ECO:0000256" key="9">
    <source>
        <dbReference type="ARBA" id="ARBA00023136"/>
    </source>
</evidence>
<evidence type="ECO:0000313" key="12">
    <source>
        <dbReference type="Proteomes" id="UP001066276"/>
    </source>
</evidence>
<evidence type="ECO:0000256" key="1">
    <source>
        <dbReference type="ARBA" id="ARBA00004434"/>
    </source>
</evidence>
<dbReference type="GO" id="GO:0006123">
    <property type="term" value="P:mitochondrial electron transport, cytochrome c to oxygen"/>
    <property type="evidence" value="ECO:0007669"/>
    <property type="project" value="InterPro"/>
</dbReference>
<dbReference type="EMBL" id="JANPWB010000013">
    <property type="protein sequence ID" value="KAJ1108594.1"/>
    <property type="molecule type" value="Genomic_DNA"/>
</dbReference>
<sequence length="97" mass="10560">MAASWRSVISARCVPSFPVVCPLPQLYIMSSAVTRFVAPFLRRSRASMLPRANISSKPAKGNVSGVETVIGISAFVLAFLIPSGWVLSNMEAYKKRD</sequence>
<gene>
    <name evidence="11" type="ORF">NDU88_005970</name>
</gene>
<keyword evidence="6" id="KW-0809">Transit peptide</keyword>
<comment type="subcellular location">
    <subcellularLocation>
        <location evidence="1">Mitochondrion inner membrane</location>
        <topology evidence="1">Single-pass membrane protein</topology>
    </subcellularLocation>
</comment>
<keyword evidence="5" id="KW-0999">Mitochondrion inner membrane</keyword>
<protein>
    <submittedName>
        <fullName evidence="11">Uncharacterized protein</fullName>
    </submittedName>
</protein>
<keyword evidence="8" id="KW-0496">Mitochondrion</keyword>
<evidence type="ECO:0000256" key="3">
    <source>
        <dbReference type="ARBA" id="ARBA00010117"/>
    </source>
</evidence>
<comment type="similarity">
    <text evidence="3">Belongs to the cytochrome c oxidase VIII family.</text>
</comment>
<dbReference type="PANTHER" id="PTHR16717">
    <property type="entry name" value="CYTOCHROME C OXIDASE POLYPEPTIDE VIII"/>
    <property type="match status" value="1"/>
</dbReference>
<dbReference type="Proteomes" id="UP001066276">
    <property type="component" value="Chromosome 9"/>
</dbReference>
<keyword evidence="9 10" id="KW-0472">Membrane</keyword>
<evidence type="ECO:0000256" key="6">
    <source>
        <dbReference type="ARBA" id="ARBA00022946"/>
    </source>
</evidence>
<dbReference type="Pfam" id="PF02285">
    <property type="entry name" value="COX8"/>
    <property type="match status" value="1"/>
</dbReference>
<dbReference type="SUPFAM" id="SSF81431">
    <property type="entry name" value="Mitochondrial cytochrome c oxidase subunit VIIIb (aka IX)"/>
    <property type="match status" value="1"/>
</dbReference>
<name>A0AAV7MZY7_PLEWA</name>
<dbReference type="GO" id="GO:0045277">
    <property type="term" value="C:respiratory chain complex IV"/>
    <property type="evidence" value="ECO:0007669"/>
    <property type="project" value="InterPro"/>
</dbReference>
<dbReference type="Gene3D" id="4.10.81.10">
    <property type="entry name" value="Cytochrome c oxidase, subunit 8"/>
    <property type="match status" value="1"/>
</dbReference>
<evidence type="ECO:0000256" key="10">
    <source>
        <dbReference type="SAM" id="Phobius"/>
    </source>
</evidence>
<dbReference type="FunFam" id="4.10.81.10:FF:000001">
    <property type="entry name" value="Cytochrome c oxidase subunit 8B, mitochondrial"/>
    <property type="match status" value="1"/>
</dbReference>
<dbReference type="AlphaFoldDB" id="A0AAV7MZY7"/>
<comment type="pathway">
    <text evidence="2">Energy metabolism; oxidative phosphorylation.</text>
</comment>
<evidence type="ECO:0000256" key="5">
    <source>
        <dbReference type="ARBA" id="ARBA00022792"/>
    </source>
</evidence>
<proteinExistence type="inferred from homology"/>
<comment type="caution">
    <text evidence="11">The sequence shown here is derived from an EMBL/GenBank/DDBJ whole genome shotgun (WGS) entry which is preliminary data.</text>
</comment>
<keyword evidence="12" id="KW-1185">Reference proteome</keyword>
<dbReference type="PANTHER" id="PTHR16717:SF5">
    <property type="entry name" value="CYTOCHROME C OXIDASE SUBUNIT 8, ISOFORM A"/>
    <property type="match status" value="1"/>
</dbReference>
<evidence type="ECO:0000256" key="4">
    <source>
        <dbReference type="ARBA" id="ARBA00022692"/>
    </source>
</evidence>
<keyword evidence="4 10" id="KW-0812">Transmembrane</keyword>
<accession>A0AAV7MZY7</accession>
<feature type="transmembrane region" description="Helical" evidence="10">
    <location>
        <begin position="68"/>
        <end position="87"/>
    </location>
</feature>
<dbReference type="InterPro" id="IPR036548">
    <property type="entry name" value="Cyt_c_oxidase_su8_sf"/>
</dbReference>
<evidence type="ECO:0000313" key="11">
    <source>
        <dbReference type="EMBL" id="KAJ1108594.1"/>
    </source>
</evidence>